<dbReference type="InterPro" id="IPR016035">
    <property type="entry name" value="Acyl_Trfase/lysoPLipase"/>
</dbReference>
<accession>A0A0F9KHF4</accession>
<protein>
    <recommendedName>
        <fullName evidence="2">PNPLA domain-containing protein</fullName>
    </recommendedName>
</protein>
<comment type="caution">
    <text evidence="3">The sequence shown here is derived from an EMBL/GenBank/DDBJ whole genome shotgun (WGS) entry which is preliminary data.</text>
</comment>
<gene>
    <name evidence="3" type="ORF">LCGC14_1330560</name>
</gene>
<keyword evidence="1" id="KW-0443">Lipid metabolism</keyword>
<sequence length="287" mass="33129">GIDTPLYYEGQSNDVFQDMDFSTFVNFAHTKEIVEFYRRNALEIFKLKGGIYGYFLMQAKYERDNFKKILESVFQDNVNLSDLPKKVVCISFELRNPEYDCWTPALIDNFDLKKDKQIKVVDSILRSTAAPTYFPSYQGFIDGEAVANNPSMMAFARAMDSEGAGQPLENIRLLSVGTGIIKSYIPEDVDWGAYEWLVSAPYSSPTPSHPLFDILYNGTISVPHFQLSQILGPFYQRLNAFLSKDLLLDDCHEVEFLISEAEKFPVREPEEWERIKAWVRENFLREK</sequence>
<dbReference type="GO" id="GO:0006629">
    <property type="term" value="P:lipid metabolic process"/>
    <property type="evidence" value="ECO:0007669"/>
    <property type="project" value="UniProtKB-KW"/>
</dbReference>
<dbReference type="Pfam" id="PF01734">
    <property type="entry name" value="Patatin"/>
    <property type="match status" value="1"/>
</dbReference>
<dbReference type="SUPFAM" id="SSF52151">
    <property type="entry name" value="FabD/lysophospholipase-like"/>
    <property type="match status" value="1"/>
</dbReference>
<proteinExistence type="predicted"/>
<dbReference type="PANTHER" id="PTHR24138:SF10">
    <property type="entry name" value="PHOSPHOLIPASE A2"/>
    <property type="match status" value="1"/>
</dbReference>
<evidence type="ECO:0000259" key="2">
    <source>
        <dbReference type="Pfam" id="PF01734"/>
    </source>
</evidence>
<dbReference type="InterPro" id="IPR047156">
    <property type="entry name" value="Teg/CotR/CapV-like"/>
</dbReference>
<organism evidence="3">
    <name type="scientific">marine sediment metagenome</name>
    <dbReference type="NCBI Taxonomy" id="412755"/>
    <lineage>
        <taxon>unclassified sequences</taxon>
        <taxon>metagenomes</taxon>
        <taxon>ecological metagenomes</taxon>
    </lineage>
</organism>
<feature type="domain" description="PNPLA" evidence="2">
    <location>
        <begin position="31"/>
        <end position="154"/>
    </location>
</feature>
<dbReference type="EMBL" id="LAZR01008030">
    <property type="protein sequence ID" value="KKM81358.1"/>
    <property type="molecule type" value="Genomic_DNA"/>
</dbReference>
<name>A0A0F9KHF4_9ZZZZ</name>
<dbReference type="PANTHER" id="PTHR24138">
    <property type="entry name" value="INTRACELLLAR PHOSPHOLIPASE A FAMILY"/>
    <property type="match status" value="1"/>
</dbReference>
<dbReference type="AlphaFoldDB" id="A0A0F9KHF4"/>
<evidence type="ECO:0000256" key="1">
    <source>
        <dbReference type="ARBA" id="ARBA00023098"/>
    </source>
</evidence>
<feature type="non-terminal residue" evidence="3">
    <location>
        <position position="1"/>
    </location>
</feature>
<reference evidence="3" key="1">
    <citation type="journal article" date="2015" name="Nature">
        <title>Complex archaea that bridge the gap between prokaryotes and eukaryotes.</title>
        <authorList>
            <person name="Spang A."/>
            <person name="Saw J.H."/>
            <person name="Jorgensen S.L."/>
            <person name="Zaremba-Niedzwiedzka K."/>
            <person name="Martijn J."/>
            <person name="Lind A.E."/>
            <person name="van Eijk R."/>
            <person name="Schleper C."/>
            <person name="Guy L."/>
            <person name="Ettema T.J."/>
        </authorList>
    </citation>
    <scope>NUCLEOTIDE SEQUENCE</scope>
</reference>
<dbReference type="InterPro" id="IPR002641">
    <property type="entry name" value="PNPLA_dom"/>
</dbReference>
<evidence type="ECO:0000313" key="3">
    <source>
        <dbReference type="EMBL" id="KKM81358.1"/>
    </source>
</evidence>
<dbReference type="Gene3D" id="3.40.1090.10">
    <property type="entry name" value="Cytosolic phospholipase A2 catalytic domain"/>
    <property type="match status" value="1"/>
</dbReference>